<dbReference type="InterPro" id="IPR041657">
    <property type="entry name" value="HTH_17"/>
</dbReference>
<accession>A0A5P2FZ18</accession>
<reference evidence="2 3" key="1">
    <citation type="submission" date="2019-09" db="EMBL/GenBank/DDBJ databases">
        <title>Complete genome sequence of Arachidicoccus sp. B3-10 isolated from apple orchard soil.</title>
        <authorList>
            <person name="Kim H.S."/>
            <person name="Han K.-I."/>
            <person name="Suh M.K."/>
            <person name="Lee K.C."/>
            <person name="Eom M.K."/>
            <person name="Kim J.-S."/>
            <person name="Kang S.W."/>
            <person name="Sin Y."/>
            <person name="Lee J.-S."/>
        </authorList>
    </citation>
    <scope>NUCLEOTIDE SEQUENCE [LARGE SCALE GENOMIC DNA]</scope>
    <source>
        <strain evidence="2 3">B3-10</strain>
    </source>
</reference>
<organism evidence="2 3">
    <name type="scientific">Rhizosphaericola mali</name>
    <dbReference type="NCBI Taxonomy" id="2545455"/>
    <lineage>
        <taxon>Bacteria</taxon>
        <taxon>Pseudomonadati</taxon>
        <taxon>Bacteroidota</taxon>
        <taxon>Chitinophagia</taxon>
        <taxon>Chitinophagales</taxon>
        <taxon>Chitinophagaceae</taxon>
        <taxon>Rhizosphaericola</taxon>
    </lineage>
</organism>
<dbReference type="RefSeq" id="WP_131328527.1">
    <property type="nucleotide sequence ID" value="NZ_CP044016.1"/>
</dbReference>
<protein>
    <submittedName>
        <fullName evidence="2">Helix-turn-helix domain-containing protein</fullName>
    </submittedName>
</protein>
<dbReference type="Pfam" id="PF12728">
    <property type="entry name" value="HTH_17"/>
    <property type="match status" value="1"/>
</dbReference>
<dbReference type="Proteomes" id="UP000292424">
    <property type="component" value="Chromosome"/>
</dbReference>
<evidence type="ECO:0000259" key="1">
    <source>
        <dbReference type="Pfam" id="PF12728"/>
    </source>
</evidence>
<dbReference type="KEGG" id="arac:E0W69_002785"/>
<dbReference type="AlphaFoldDB" id="A0A5P2FZ18"/>
<feature type="domain" description="Helix-turn-helix" evidence="1">
    <location>
        <begin position="10"/>
        <end position="67"/>
    </location>
</feature>
<name>A0A5P2FZ18_9BACT</name>
<proteinExistence type="predicted"/>
<sequence length="75" mass="8605">MKLHDNMTTYTAKEVAIILKVSKTQVQKLEKAGVLKPIDWGDNLNKNRARRRFIRYTVEAVETFLNGGKKEVENG</sequence>
<gene>
    <name evidence="2" type="ORF">E0W69_002785</name>
</gene>
<evidence type="ECO:0000313" key="2">
    <source>
        <dbReference type="EMBL" id="QES87638.1"/>
    </source>
</evidence>
<dbReference type="EMBL" id="CP044016">
    <property type="protein sequence ID" value="QES87638.1"/>
    <property type="molecule type" value="Genomic_DNA"/>
</dbReference>
<keyword evidence="3" id="KW-1185">Reference proteome</keyword>
<evidence type="ECO:0000313" key="3">
    <source>
        <dbReference type="Proteomes" id="UP000292424"/>
    </source>
</evidence>